<dbReference type="InterPro" id="IPR013144">
    <property type="entry name" value="CRA_dom"/>
</dbReference>
<dbReference type="PROSITE" id="PS50897">
    <property type="entry name" value="CTLH"/>
    <property type="match status" value="1"/>
</dbReference>
<dbReference type="InterPro" id="IPR001870">
    <property type="entry name" value="B30.2/SPRY"/>
</dbReference>
<dbReference type="SMART" id="SM00668">
    <property type="entry name" value="CTLH"/>
    <property type="match status" value="1"/>
</dbReference>
<evidence type="ECO:0000259" key="1">
    <source>
        <dbReference type="PROSITE" id="PS50188"/>
    </source>
</evidence>
<dbReference type="InterPro" id="IPR013320">
    <property type="entry name" value="ConA-like_dom_sf"/>
</dbReference>
<dbReference type="SMART" id="SM00757">
    <property type="entry name" value="CRA"/>
    <property type="match status" value="1"/>
</dbReference>
<name>A0A8S1J623_9CHLO</name>
<organism evidence="3 4">
    <name type="scientific">Ostreobium quekettii</name>
    <dbReference type="NCBI Taxonomy" id="121088"/>
    <lineage>
        <taxon>Eukaryota</taxon>
        <taxon>Viridiplantae</taxon>
        <taxon>Chlorophyta</taxon>
        <taxon>core chlorophytes</taxon>
        <taxon>Ulvophyceae</taxon>
        <taxon>TCBD clade</taxon>
        <taxon>Bryopsidales</taxon>
        <taxon>Ostreobineae</taxon>
        <taxon>Ostreobiaceae</taxon>
        <taxon>Ostreobium</taxon>
    </lineage>
</organism>
<dbReference type="InterPro" id="IPR043136">
    <property type="entry name" value="B30.2/SPRY_sf"/>
</dbReference>
<comment type="caution">
    <text evidence="3">The sequence shown here is derived from an EMBL/GenBank/DDBJ whole genome shotgun (WGS) entry which is preliminary data.</text>
</comment>
<dbReference type="InterPro" id="IPR050618">
    <property type="entry name" value="Ubq-SigPath_Reg"/>
</dbReference>
<dbReference type="SMART" id="SM00449">
    <property type="entry name" value="SPRY"/>
    <property type="match status" value="1"/>
</dbReference>
<dbReference type="SUPFAM" id="SSF49899">
    <property type="entry name" value="Concanavalin A-like lectins/glucanases"/>
    <property type="match status" value="1"/>
</dbReference>
<dbReference type="Pfam" id="PF00622">
    <property type="entry name" value="SPRY"/>
    <property type="match status" value="1"/>
</dbReference>
<protein>
    <submittedName>
        <fullName evidence="3">Uncharacterized protein</fullName>
    </submittedName>
</protein>
<dbReference type="PROSITE" id="PS50188">
    <property type="entry name" value="B302_SPRY"/>
    <property type="match status" value="1"/>
</dbReference>
<feature type="non-terminal residue" evidence="3">
    <location>
        <position position="1"/>
    </location>
</feature>
<keyword evidence="4" id="KW-1185">Reference proteome</keyword>
<proteinExistence type="predicted"/>
<dbReference type="InterPro" id="IPR024964">
    <property type="entry name" value="CTLH/CRA"/>
</dbReference>
<evidence type="ECO:0000259" key="2">
    <source>
        <dbReference type="PROSITE" id="PS50897"/>
    </source>
</evidence>
<reference evidence="3" key="1">
    <citation type="submission" date="2020-12" db="EMBL/GenBank/DDBJ databases">
        <authorList>
            <person name="Iha C."/>
        </authorList>
    </citation>
    <scope>NUCLEOTIDE SEQUENCE</scope>
</reference>
<feature type="domain" description="B30.2/SPRY" evidence="1">
    <location>
        <begin position="1"/>
        <end position="111"/>
    </location>
</feature>
<dbReference type="Proteomes" id="UP000708148">
    <property type="component" value="Unassembled WGS sequence"/>
</dbReference>
<dbReference type="AlphaFoldDB" id="A0A8S1J623"/>
<dbReference type="Gene3D" id="2.60.120.920">
    <property type="match status" value="1"/>
</dbReference>
<accession>A0A8S1J623</accession>
<feature type="domain" description="CTLH" evidence="2">
    <location>
        <begin position="185"/>
        <end position="242"/>
    </location>
</feature>
<evidence type="ECO:0000313" key="4">
    <source>
        <dbReference type="Proteomes" id="UP000708148"/>
    </source>
</evidence>
<dbReference type="InterPro" id="IPR003877">
    <property type="entry name" value="SPRY_dom"/>
</dbReference>
<dbReference type="InterPro" id="IPR006595">
    <property type="entry name" value="CTLH_C"/>
</dbReference>
<evidence type="ECO:0000313" key="3">
    <source>
        <dbReference type="EMBL" id="CAD7702636.1"/>
    </source>
</evidence>
<sequence length="356" mass="39634">CCAVNPGVGFCTEEVNLCRLPGWDRQSYGYHGDDGHAFPGRGQGRDYGPTFTAGDVIGAILNRAEKTISYTKNGIHLGVAFNGVSEERLFPTVGFRTKEEEIKVNFGETEFVADFQSMWSEQCERVLSSIEKVPVPSPSGLGPSGCVAEIILDYLIHHRYWQTAALVARDLMGDSREVGEDEQRKIIARQKIYDAVVNGNIDEALSQTDSIAPGTLETHPQILFKLRCQKFMEMLQGGEDETHAALQFGRTILTPSCSKKDDQAFLSEVLTLIAYEDPNQSPFGHLLKPEYRRELADELNSAILTQQGRSKRSSLETVHNQMMASFEELRSLGDMRCRLVDVRGQLLDGLPENNNV</sequence>
<gene>
    <name evidence="3" type="ORF">OSTQU699_LOCUS7993</name>
</gene>
<dbReference type="EMBL" id="CAJHUC010001898">
    <property type="protein sequence ID" value="CAD7702636.1"/>
    <property type="molecule type" value="Genomic_DNA"/>
</dbReference>
<dbReference type="Pfam" id="PF10607">
    <property type="entry name" value="CTLH"/>
    <property type="match status" value="1"/>
</dbReference>
<dbReference type="PANTHER" id="PTHR12864">
    <property type="entry name" value="RAN BINDING PROTEIN 9-RELATED"/>
    <property type="match status" value="1"/>
</dbReference>
<dbReference type="OrthoDB" id="25503at2759"/>